<evidence type="ECO:0000256" key="17">
    <source>
        <dbReference type="ARBA" id="ARBA00024663"/>
    </source>
</evidence>
<dbReference type="SUPFAM" id="SSF53474">
    <property type="entry name" value="alpha/beta-Hydrolases"/>
    <property type="match status" value="1"/>
</dbReference>
<evidence type="ECO:0000256" key="6">
    <source>
        <dbReference type="ARBA" id="ARBA00013279"/>
    </source>
</evidence>
<evidence type="ECO:0000256" key="16">
    <source>
        <dbReference type="ARBA" id="ARBA00023180"/>
    </source>
</evidence>
<evidence type="ECO:0000256" key="14">
    <source>
        <dbReference type="ARBA" id="ARBA00023098"/>
    </source>
</evidence>
<keyword evidence="19" id="KW-0732">Signal</keyword>
<dbReference type="GO" id="GO:0046461">
    <property type="term" value="P:neutral lipid catabolic process"/>
    <property type="evidence" value="ECO:0007669"/>
    <property type="project" value="TreeGrafter"/>
</dbReference>
<dbReference type="GO" id="GO:0034496">
    <property type="term" value="P:multivesicular body membrane disassembly"/>
    <property type="evidence" value="ECO:0007669"/>
    <property type="project" value="TreeGrafter"/>
</dbReference>
<gene>
    <name evidence="21" type="ORF">CVT25_004880</name>
</gene>
<dbReference type="FunCoup" id="A0A409XBM1">
    <property type="interactions" value="60"/>
</dbReference>
<keyword evidence="12" id="KW-1133">Transmembrane helix</keyword>
<feature type="domain" description="Fungal lipase-type" evidence="20">
    <location>
        <begin position="247"/>
        <end position="273"/>
    </location>
</feature>
<evidence type="ECO:0000313" key="21">
    <source>
        <dbReference type="EMBL" id="PPQ88124.1"/>
    </source>
</evidence>
<comment type="caution">
    <text evidence="21">The sequence shown here is derived from an EMBL/GenBank/DDBJ whole genome shotgun (WGS) entry which is preliminary data.</text>
</comment>
<dbReference type="GO" id="GO:0032585">
    <property type="term" value="C:multivesicular body membrane"/>
    <property type="evidence" value="ECO:0007669"/>
    <property type="project" value="UniProtKB-SubCell"/>
</dbReference>
<dbReference type="OrthoDB" id="58570at2759"/>
<dbReference type="GO" id="GO:0034727">
    <property type="term" value="P:piecemeal microautophagy of the nucleus"/>
    <property type="evidence" value="ECO:0007669"/>
    <property type="project" value="TreeGrafter"/>
</dbReference>
<evidence type="ECO:0000256" key="13">
    <source>
        <dbReference type="ARBA" id="ARBA00023006"/>
    </source>
</evidence>
<dbReference type="Gene3D" id="3.40.50.1820">
    <property type="entry name" value="alpha/beta hydrolase"/>
    <property type="match status" value="1"/>
</dbReference>
<organism evidence="21 22">
    <name type="scientific">Psilocybe cyanescens</name>
    <dbReference type="NCBI Taxonomy" id="93625"/>
    <lineage>
        <taxon>Eukaryota</taxon>
        <taxon>Fungi</taxon>
        <taxon>Dikarya</taxon>
        <taxon>Basidiomycota</taxon>
        <taxon>Agaricomycotina</taxon>
        <taxon>Agaricomycetes</taxon>
        <taxon>Agaricomycetidae</taxon>
        <taxon>Agaricales</taxon>
        <taxon>Agaricineae</taxon>
        <taxon>Strophariaceae</taxon>
        <taxon>Psilocybe</taxon>
    </lineage>
</organism>
<dbReference type="InParanoid" id="A0A409XBM1"/>
<keyword evidence="11" id="KW-0735">Signal-anchor</keyword>
<evidence type="ECO:0000256" key="5">
    <source>
        <dbReference type="ARBA" id="ARBA00011137"/>
    </source>
</evidence>
<proteinExistence type="inferred from homology"/>
<keyword evidence="10" id="KW-0442">Lipid degradation</keyword>
<comment type="function">
    <text evidence="17">Lipase which is essential for lysis of subvacuolar cytoplasm to vacuole targeted bodies and intravacuolar autophagic bodies. Involved in the lysis of intravacuolar multivesicular body (MVB) vesicles. The intravacuolar membrane disintegration by ATG15 is critical to life span extension.</text>
</comment>
<comment type="subcellular location">
    <subcellularLocation>
        <location evidence="3">Endosome</location>
        <location evidence="3">Multivesicular body membrane</location>
        <topology evidence="3">Single-pass type II membrane protein</topology>
    </subcellularLocation>
    <subcellularLocation>
        <location evidence="2">Prevacuolar compartment membrane</location>
        <topology evidence="2">Single-pass type II membrane protein</topology>
    </subcellularLocation>
</comment>
<dbReference type="AlphaFoldDB" id="A0A409XBM1"/>
<dbReference type="PANTHER" id="PTHR47175:SF2">
    <property type="entry name" value="LIPASE ATG15-RELATED"/>
    <property type="match status" value="1"/>
</dbReference>
<evidence type="ECO:0000256" key="11">
    <source>
        <dbReference type="ARBA" id="ARBA00022968"/>
    </source>
</evidence>
<dbReference type="GO" id="GO:0004620">
    <property type="term" value="F:phospholipase activity"/>
    <property type="evidence" value="ECO:0007669"/>
    <property type="project" value="TreeGrafter"/>
</dbReference>
<accession>A0A409XBM1</accession>
<keyword evidence="7" id="KW-0812">Transmembrane</keyword>
<dbReference type="STRING" id="93625.A0A409XBM1"/>
<keyword evidence="16" id="KW-0325">Glycoprotein</keyword>
<dbReference type="GO" id="GO:0005775">
    <property type="term" value="C:vacuolar lumen"/>
    <property type="evidence" value="ECO:0007669"/>
    <property type="project" value="TreeGrafter"/>
</dbReference>
<evidence type="ECO:0000313" key="22">
    <source>
        <dbReference type="Proteomes" id="UP000283269"/>
    </source>
</evidence>
<evidence type="ECO:0000256" key="4">
    <source>
        <dbReference type="ARBA" id="ARBA00010701"/>
    </source>
</evidence>
<evidence type="ECO:0000256" key="3">
    <source>
        <dbReference type="ARBA" id="ARBA00004343"/>
    </source>
</evidence>
<evidence type="ECO:0000256" key="10">
    <source>
        <dbReference type="ARBA" id="ARBA00022963"/>
    </source>
</evidence>
<dbReference type="InterPro" id="IPR002921">
    <property type="entry name" value="Fungal_lipase-type"/>
</dbReference>
<dbReference type="InterPro" id="IPR050805">
    <property type="entry name" value="ATG15_Lipase"/>
</dbReference>
<name>A0A409XBM1_PSICY</name>
<evidence type="ECO:0000256" key="12">
    <source>
        <dbReference type="ARBA" id="ARBA00022989"/>
    </source>
</evidence>
<dbReference type="PANTHER" id="PTHR47175">
    <property type="entry name" value="LIPASE ATG15-RELATED"/>
    <property type="match status" value="1"/>
</dbReference>
<keyword evidence="9" id="KW-0378">Hydrolase</keyword>
<keyword evidence="14" id="KW-0443">Lipid metabolism</keyword>
<evidence type="ECO:0000256" key="7">
    <source>
        <dbReference type="ARBA" id="ARBA00022692"/>
    </source>
</evidence>
<reference evidence="21 22" key="1">
    <citation type="journal article" date="2018" name="Evol. Lett.">
        <title>Horizontal gene cluster transfer increased hallucinogenic mushroom diversity.</title>
        <authorList>
            <person name="Reynolds H.T."/>
            <person name="Vijayakumar V."/>
            <person name="Gluck-Thaler E."/>
            <person name="Korotkin H.B."/>
            <person name="Matheny P.B."/>
            <person name="Slot J.C."/>
        </authorList>
    </citation>
    <scope>NUCLEOTIDE SEQUENCE [LARGE SCALE GENOMIC DNA]</scope>
    <source>
        <strain evidence="21 22">2631</strain>
    </source>
</reference>
<evidence type="ECO:0000256" key="8">
    <source>
        <dbReference type="ARBA" id="ARBA00022753"/>
    </source>
</evidence>
<keyword evidence="8" id="KW-0967">Endosome</keyword>
<protein>
    <recommendedName>
        <fullName evidence="6">triacylglycerol lipase</fullName>
        <ecNumber evidence="6">3.1.1.3</ecNumber>
    </recommendedName>
    <alternativeName>
        <fullName evidence="18">Autophagy-related protein 15</fullName>
    </alternativeName>
</protein>
<dbReference type="EC" id="3.1.1.3" evidence="6"/>
<evidence type="ECO:0000259" key="20">
    <source>
        <dbReference type="Pfam" id="PF01764"/>
    </source>
</evidence>
<dbReference type="GO" id="GO:0004806">
    <property type="term" value="F:triacylglycerol lipase activity"/>
    <property type="evidence" value="ECO:0007669"/>
    <property type="project" value="UniProtKB-EC"/>
</dbReference>
<dbReference type="Pfam" id="PF01764">
    <property type="entry name" value="Lipase_3"/>
    <property type="match status" value="1"/>
</dbReference>
<dbReference type="InterPro" id="IPR029058">
    <property type="entry name" value="AB_hydrolase_fold"/>
</dbReference>
<dbReference type="GO" id="GO:0006660">
    <property type="term" value="P:phosphatidylserine catabolic process"/>
    <property type="evidence" value="ECO:0007669"/>
    <property type="project" value="TreeGrafter"/>
</dbReference>
<evidence type="ECO:0000256" key="15">
    <source>
        <dbReference type="ARBA" id="ARBA00023136"/>
    </source>
</evidence>
<keyword evidence="13" id="KW-0072">Autophagy</keyword>
<dbReference type="CDD" id="cd00519">
    <property type="entry name" value="Lipase_3"/>
    <property type="match status" value="1"/>
</dbReference>
<feature type="signal peptide" evidence="19">
    <location>
        <begin position="1"/>
        <end position="25"/>
    </location>
</feature>
<keyword evidence="15" id="KW-0472">Membrane</keyword>
<evidence type="ECO:0000256" key="19">
    <source>
        <dbReference type="SAM" id="SignalP"/>
    </source>
</evidence>
<dbReference type="EMBL" id="NHYD01002146">
    <property type="protein sequence ID" value="PPQ88124.1"/>
    <property type="molecule type" value="Genomic_DNA"/>
</dbReference>
<evidence type="ECO:0000256" key="1">
    <source>
        <dbReference type="ARBA" id="ARBA00001024"/>
    </source>
</evidence>
<evidence type="ECO:0000256" key="2">
    <source>
        <dbReference type="ARBA" id="ARBA00004270"/>
    </source>
</evidence>
<comment type="similarity">
    <text evidence="4">Belongs to the AB hydrolase superfamily. Lipase family.</text>
</comment>
<keyword evidence="22" id="KW-1185">Reference proteome</keyword>
<dbReference type="Proteomes" id="UP000283269">
    <property type="component" value="Unassembled WGS sequence"/>
</dbReference>
<evidence type="ECO:0000256" key="9">
    <source>
        <dbReference type="ARBA" id="ARBA00022801"/>
    </source>
</evidence>
<evidence type="ECO:0000256" key="18">
    <source>
        <dbReference type="ARBA" id="ARBA00029828"/>
    </source>
</evidence>
<feature type="chain" id="PRO_5019031831" description="triacylglycerol lipase" evidence="19">
    <location>
        <begin position="26"/>
        <end position="460"/>
    </location>
</feature>
<comment type="catalytic activity">
    <reaction evidence="1">
        <text>a triacylglycerol + H2O = a diacylglycerol + a fatty acid + H(+)</text>
        <dbReference type="Rhea" id="RHEA:12044"/>
        <dbReference type="ChEBI" id="CHEBI:15377"/>
        <dbReference type="ChEBI" id="CHEBI:15378"/>
        <dbReference type="ChEBI" id="CHEBI:17855"/>
        <dbReference type="ChEBI" id="CHEBI:18035"/>
        <dbReference type="ChEBI" id="CHEBI:28868"/>
        <dbReference type="EC" id="3.1.1.3"/>
    </reaction>
</comment>
<comment type="subunit">
    <text evidence="5">Binds to both phosphatidylinositol (PI) and phosphatidylinositol 3,5-bisphosphate (PIP2).</text>
</comment>
<sequence length="460" mass="50976">MLLGLPATLQSLILNLLWSTAPTESNNLPITFQLRHRHAITNTSRVIFSDFKPGASFSDSETRFSVQIRNTQVPRPESFAAFDSARRNGQLNLGWHDWEVPTPDVTKRSTLLQMGSMAFNTYVADTSTASEWYDISDEWGSTPFGWQPEEDGMRGHVFVSTDNSTVVIAIKGTSAGWLVGGGGPTVSKDKKNDNLLFSCCCARVGPTWSPVCDCYDGGYRCDTDCVEEAMKDEGLFYPIGLNLYHNVTYMYPNANIWLTGHSLGGGLAALMGTTFGAPVVAFEAPAERLATQRLHLPRPPSTNHITHVYNTADPIPMGTCTGVTSLCAIGGFALETRCHVGQVILYDTVQKLNWSVDIRNHGIKLVIDKLLRDDAEWKDEYNGEQEEKSPQGSGWLSTLGWGWRRRHREEPDGGDGKVYREVPLARPAIEVEGVDGVCTDCYNWQFGNFKNRTAKSFQCN</sequence>